<reference evidence="1" key="1">
    <citation type="journal article" date="2018" name="Sci. Rep.">
        <title>Dynamic evolution of inverted repeats in Euglenophyta plastid genomes.</title>
        <authorList>
            <person name="Karnkowska A."/>
            <person name="Bennett M.S."/>
            <person name="Triemer R.E."/>
        </authorList>
    </citation>
    <scope>NUCLEOTIDE SEQUENCE</scope>
</reference>
<keyword evidence="1" id="KW-0934">Plastid</keyword>
<accession>A0A3G3LLH7</accession>
<dbReference type="RefSeq" id="YP_009541051.1">
    <property type="nucleotide sequence ID" value="NC_039970.1"/>
</dbReference>
<organism evidence="1">
    <name type="scientific">Lepocinclis playfairiana</name>
    <dbReference type="NCBI Taxonomy" id="1403386"/>
    <lineage>
        <taxon>Eukaryota</taxon>
        <taxon>Discoba</taxon>
        <taxon>Euglenozoa</taxon>
        <taxon>Euglenida</taxon>
        <taxon>Spirocuta</taxon>
        <taxon>Euglenophyceae</taxon>
        <taxon>Euglenales</taxon>
        <taxon>Phacaceae</taxon>
        <taxon>Lepocinclis</taxon>
    </lineage>
</organism>
<dbReference type="GeneID" id="38462491"/>
<sequence>MRLYKLSVSRSFRTVNCFFSVFKFQSVSISKAFSIGNLVRSFLIREKLTASNILFFVKTLSDSFSSRYRLVSEFSDFEQLGSSFKELHFAVRQLEFEIIGPNLSSNLWKGYLEICGKSAQFDLNMIQFFPKNLRILNSKILTCLNCKSLCMKLVFQVRLCLFLKFITF</sequence>
<keyword evidence="1" id="KW-0150">Chloroplast</keyword>
<dbReference type="AlphaFoldDB" id="A0A3G3LLH7"/>
<proteinExistence type="predicted"/>
<name>A0A3G3LLH7_9EUGL</name>
<protein>
    <submittedName>
        <fullName evidence="1">RNA polymerase alpha subunit</fullName>
    </submittedName>
</protein>
<evidence type="ECO:0000313" key="1">
    <source>
        <dbReference type="EMBL" id="AYQ93560.1"/>
    </source>
</evidence>
<dbReference type="EMBL" id="MH898671">
    <property type="protein sequence ID" value="AYQ93560.1"/>
    <property type="molecule type" value="Genomic_DNA"/>
</dbReference>
<geneLocation type="chloroplast" evidence="1"/>